<comment type="caution">
    <text evidence="2">The sequence shown here is derived from an EMBL/GenBank/DDBJ whole genome shotgun (WGS) entry which is preliminary data.</text>
</comment>
<dbReference type="InterPro" id="IPR027417">
    <property type="entry name" value="P-loop_NTPase"/>
</dbReference>
<dbReference type="GO" id="GO:0005524">
    <property type="term" value="F:ATP binding"/>
    <property type="evidence" value="ECO:0007669"/>
    <property type="project" value="InterPro"/>
</dbReference>
<reference evidence="2" key="1">
    <citation type="submission" date="2021-02" db="EMBL/GenBank/DDBJ databases">
        <authorList>
            <person name="Dougan E. K."/>
            <person name="Rhodes N."/>
            <person name="Thang M."/>
            <person name="Chan C."/>
        </authorList>
    </citation>
    <scope>NUCLEOTIDE SEQUENCE</scope>
</reference>
<evidence type="ECO:0000313" key="2">
    <source>
        <dbReference type="EMBL" id="CAE7524370.1"/>
    </source>
</evidence>
<evidence type="ECO:0000313" key="3">
    <source>
        <dbReference type="Proteomes" id="UP000649617"/>
    </source>
</evidence>
<name>A0A812TFK0_SYMPI</name>
<keyword evidence="3" id="KW-1185">Reference proteome</keyword>
<protein>
    <submittedName>
        <fullName evidence="2">NEW1 protein</fullName>
    </submittedName>
</protein>
<dbReference type="Proteomes" id="UP000649617">
    <property type="component" value="Unassembled WGS sequence"/>
</dbReference>
<accession>A0A812TFK0</accession>
<dbReference type="AlphaFoldDB" id="A0A812TFK0"/>
<gene>
    <name evidence="2" type="primary">NEW1</name>
    <name evidence="2" type="ORF">SPIL2461_LOCUS13763</name>
</gene>
<sequence>MAMLLELPVHDLEAGSKQLLQSADNKSGLSAGSTAHLKKILRLRDHGRHLLLGRNGCGKTTLLRAIASGELPGWPRGLSTYLAACWCFRTLLGFGSRALGFE</sequence>
<dbReference type="SUPFAM" id="SSF52540">
    <property type="entry name" value="P-loop containing nucleoside triphosphate hydrolases"/>
    <property type="match status" value="1"/>
</dbReference>
<dbReference type="Gene3D" id="3.40.50.300">
    <property type="entry name" value="P-loop containing nucleotide triphosphate hydrolases"/>
    <property type="match status" value="1"/>
</dbReference>
<dbReference type="InterPro" id="IPR003439">
    <property type="entry name" value="ABC_transporter-like_ATP-bd"/>
</dbReference>
<dbReference type="EMBL" id="CAJNIZ010030513">
    <property type="protein sequence ID" value="CAE7524370.1"/>
    <property type="molecule type" value="Genomic_DNA"/>
</dbReference>
<evidence type="ECO:0000259" key="1">
    <source>
        <dbReference type="Pfam" id="PF00005"/>
    </source>
</evidence>
<dbReference type="GO" id="GO:0016887">
    <property type="term" value="F:ATP hydrolysis activity"/>
    <property type="evidence" value="ECO:0007669"/>
    <property type="project" value="InterPro"/>
</dbReference>
<dbReference type="Pfam" id="PF00005">
    <property type="entry name" value="ABC_tran"/>
    <property type="match status" value="1"/>
</dbReference>
<organism evidence="2 3">
    <name type="scientific">Symbiodinium pilosum</name>
    <name type="common">Dinoflagellate</name>
    <dbReference type="NCBI Taxonomy" id="2952"/>
    <lineage>
        <taxon>Eukaryota</taxon>
        <taxon>Sar</taxon>
        <taxon>Alveolata</taxon>
        <taxon>Dinophyceae</taxon>
        <taxon>Suessiales</taxon>
        <taxon>Symbiodiniaceae</taxon>
        <taxon>Symbiodinium</taxon>
    </lineage>
</organism>
<proteinExistence type="predicted"/>
<feature type="domain" description="ABC transporter" evidence="1">
    <location>
        <begin position="43"/>
        <end position="69"/>
    </location>
</feature>